<sequence length="235" mass="26044">MRYAIYFSPERSTPLAMLAASWIGRDAATGRPVPQPELTGLGGDELAEITGPARRYGFHGTLKAPFHLAEGVGERDLVESMVAFCADRQRFDLTGLRVGEIAGFLALLPDGANPELDALANDVVTAFDALRAPLSEREIERRNPERLTLAELRNLMRWGYPHVFDCFRFHMTLTSHLPEDDRGRVLRAAMQHFLPVTGKPVAFDALTLFVEPEPGAPFEIHSRVPLAIGQQRKTA</sequence>
<protein>
    <submittedName>
        <fullName evidence="1">Putative phosphonate metabolism protein</fullName>
    </submittedName>
</protein>
<accession>A0A317PFZ3</accession>
<dbReference type="AlphaFoldDB" id="A0A317PFZ3"/>
<comment type="caution">
    <text evidence="1">The sequence shown here is derived from an EMBL/GenBank/DDBJ whole genome shotgun (WGS) entry which is preliminary data.</text>
</comment>
<dbReference type="OrthoDB" id="4954742at2"/>
<dbReference type="RefSeq" id="WP_110033046.1">
    <property type="nucleotide sequence ID" value="NZ_QGTR01000004.1"/>
</dbReference>
<name>A0A317PFZ3_9HYPH</name>
<dbReference type="PIRSF" id="PIRSF033328">
    <property type="entry name" value="Phest_Mll4975"/>
    <property type="match status" value="1"/>
</dbReference>
<dbReference type="EMBL" id="QGTR01000004">
    <property type="protein sequence ID" value="PWV98876.1"/>
    <property type="molecule type" value="Genomic_DNA"/>
</dbReference>
<gene>
    <name evidence="1" type="ORF">DFR52_104166</name>
</gene>
<reference evidence="1 2" key="1">
    <citation type="submission" date="2018-05" db="EMBL/GenBank/DDBJ databases">
        <title>Genomic Encyclopedia of Type Strains, Phase IV (KMG-IV): sequencing the most valuable type-strain genomes for metagenomic binning, comparative biology and taxonomic classification.</title>
        <authorList>
            <person name="Goeker M."/>
        </authorList>
    </citation>
    <scope>NUCLEOTIDE SEQUENCE [LARGE SCALE GENOMIC DNA]</scope>
    <source>
        <strain evidence="1 2">DSM 16791</strain>
    </source>
</reference>
<dbReference type="NCBIfam" id="TIGR03223">
    <property type="entry name" value="Phn_opern_protn"/>
    <property type="match status" value="1"/>
</dbReference>
<organism evidence="1 2">
    <name type="scientific">Hoeflea marina</name>
    <dbReference type="NCBI Taxonomy" id="274592"/>
    <lineage>
        <taxon>Bacteria</taxon>
        <taxon>Pseudomonadati</taxon>
        <taxon>Pseudomonadota</taxon>
        <taxon>Alphaproteobacteria</taxon>
        <taxon>Hyphomicrobiales</taxon>
        <taxon>Rhizobiaceae</taxon>
        <taxon>Hoeflea</taxon>
    </lineage>
</organism>
<keyword evidence="2" id="KW-1185">Reference proteome</keyword>
<evidence type="ECO:0000313" key="2">
    <source>
        <dbReference type="Proteomes" id="UP000246352"/>
    </source>
</evidence>
<dbReference type="InterPro" id="IPR009389">
    <property type="entry name" value="DUF1045"/>
</dbReference>
<dbReference type="Proteomes" id="UP000246352">
    <property type="component" value="Unassembled WGS sequence"/>
</dbReference>
<dbReference type="Gene3D" id="3.90.1140.10">
    <property type="entry name" value="Cyclic phosphodiesterase"/>
    <property type="match status" value="1"/>
</dbReference>
<proteinExistence type="predicted"/>
<dbReference type="Pfam" id="PF06299">
    <property type="entry name" value="DUF1045"/>
    <property type="match status" value="1"/>
</dbReference>
<evidence type="ECO:0000313" key="1">
    <source>
        <dbReference type="EMBL" id="PWV98876.1"/>
    </source>
</evidence>